<dbReference type="InterPro" id="IPR014001">
    <property type="entry name" value="Helicase_ATP-bd"/>
</dbReference>
<keyword evidence="3 12" id="KW-0479">Metal-binding</keyword>
<dbReference type="NCBIfam" id="TIGR00595">
    <property type="entry name" value="priA"/>
    <property type="match status" value="1"/>
</dbReference>
<evidence type="ECO:0000259" key="13">
    <source>
        <dbReference type="PROSITE" id="PS51192"/>
    </source>
</evidence>
<keyword evidence="2 12" id="KW-0235">DNA replication</keyword>
<sequence>MRLALPSPLRRLFDYLPGKGLDVALLKAGIRVKVPFANRVLIGVLIEVVEETNVPVEKLKPILEVIDDAPIISPMLLSFCQWTANYYQHSLGDTLSWALPNLLRQGKYPDDNKELYWRVSQNASLDDVRLNRATKQKKTLRIVMQHPHGLSQGLLQDLEIQPDTLRRLQEKGLVYGELRERKHTPHQGSWLIEPELLANEEQEKAIQTVSGSLDHFQTFLLYGITGSGKTEVYFQLIHQVLQAGKQSLVLIPEINLSPQTLYRFEKRFNAKIAVIHSNLTDKERLNAWQQAKEGTVDIVIGTRSAIFTPMAHLGLIIVDEEHDSSYKQQDGLRYHARDLAVVRGRMENTPVILCSATPSFESLYNVEQKRYHWLSLTERAGSAEKPKILCLDVRAQTMDAGISSQLQHLITQTLNAGQQVLIFINRRGFAPTLICHDCGWICHCPHCDARMTFHLKDHVLRCHHCDYQMSPPLACPHCQHVNLKPVGVGTERTEERLKVLFKDWPIWRIDRDTTSRKQAMQEIVETVRSGEPGILVGTQMLAKGHHFPNVTLVAILDVDSGLFSADFKACEKTAQLIVQVAGRSGRAEHKGKVLIQTHLPDHPLIIELIDKGYLAFAQHDLQERKEANLPPYSHFALLRAEAYKKEQLDAFFIKAHAQAELLATQFANNVFEIFDPVPAPMERKAGRYRAQLLIQSNLRPMLHHFLSQWIQSLEEMPKMSQIRWSIDVDPIDLF</sequence>
<reference evidence="16" key="1">
    <citation type="submission" date="2018-06" db="EMBL/GenBank/DDBJ databases">
        <title>Complete genome of Pseudomonas insecticola strain QZS01.</title>
        <authorList>
            <person name="Wang J."/>
            <person name="Su Q."/>
        </authorList>
    </citation>
    <scope>NUCLEOTIDE SEQUENCE [LARGE SCALE GENOMIC DNA]</scope>
    <source>
        <strain evidence="16">QZS01</strain>
    </source>
</reference>
<dbReference type="AlphaFoldDB" id="A0A451EQJ8"/>
<dbReference type="PANTHER" id="PTHR30580:SF0">
    <property type="entry name" value="PRIMOSOMAL PROTEIN N"/>
    <property type="match status" value="1"/>
</dbReference>
<dbReference type="GO" id="GO:0006302">
    <property type="term" value="P:double-strand break repair"/>
    <property type="evidence" value="ECO:0007669"/>
    <property type="project" value="InterPro"/>
</dbReference>
<dbReference type="CDD" id="cd17929">
    <property type="entry name" value="DEXHc_priA"/>
    <property type="match status" value="1"/>
</dbReference>
<gene>
    <name evidence="12" type="primary">priA</name>
    <name evidence="15" type="ORF">DM558_00040</name>
</gene>
<keyword evidence="4 12" id="KW-0547">Nucleotide-binding</keyword>
<dbReference type="InterPro" id="IPR011545">
    <property type="entry name" value="DEAD/DEAH_box_helicase_dom"/>
</dbReference>
<feature type="domain" description="Helicase ATP-binding" evidence="13">
    <location>
        <begin position="210"/>
        <end position="376"/>
    </location>
</feature>
<feature type="domain" description="Helicase C-terminal" evidence="14">
    <location>
        <begin position="454"/>
        <end position="627"/>
    </location>
</feature>
<dbReference type="EC" id="5.6.2.4" evidence="12"/>
<evidence type="ECO:0000256" key="11">
    <source>
        <dbReference type="ARBA" id="ARBA00048988"/>
    </source>
</evidence>
<dbReference type="Proteomes" id="UP000273143">
    <property type="component" value="Chromosome"/>
</dbReference>
<dbReference type="InterPro" id="IPR005259">
    <property type="entry name" value="PriA"/>
</dbReference>
<evidence type="ECO:0000256" key="5">
    <source>
        <dbReference type="ARBA" id="ARBA00022801"/>
    </source>
</evidence>
<dbReference type="CDD" id="cd18804">
    <property type="entry name" value="SF2_C_priA"/>
    <property type="match status" value="1"/>
</dbReference>
<comment type="similarity">
    <text evidence="12">Belongs to the helicase family. PriA subfamily.</text>
</comment>
<feature type="binding site" evidence="12">
    <location>
        <position position="478"/>
    </location>
    <ligand>
        <name>Zn(2+)</name>
        <dbReference type="ChEBI" id="CHEBI:29105"/>
        <label>1</label>
    </ligand>
</feature>
<dbReference type="FunFam" id="3.40.50.300:FF:000489">
    <property type="entry name" value="Primosome assembly protein PriA"/>
    <property type="match status" value="1"/>
</dbReference>
<name>A0A451EQJ8_9GAMM</name>
<organism evidence="15 16">
    <name type="scientific">Entomomonas moraniae</name>
    <dbReference type="NCBI Taxonomy" id="2213226"/>
    <lineage>
        <taxon>Bacteria</taxon>
        <taxon>Pseudomonadati</taxon>
        <taxon>Pseudomonadota</taxon>
        <taxon>Gammaproteobacteria</taxon>
        <taxon>Pseudomonadales</taxon>
        <taxon>Pseudomonadaceae</taxon>
        <taxon>Entomomonas</taxon>
    </lineage>
</organism>
<dbReference type="GO" id="GO:0006310">
    <property type="term" value="P:DNA recombination"/>
    <property type="evidence" value="ECO:0007669"/>
    <property type="project" value="InterPro"/>
</dbReference>
<dbReference type="GO" id="GO:0005524">
    <property type="term" value="F:ATP binding"/>
    <property type="evidence" value="ECO:0007669"/>
    <property type="project" value="UniProtKB-UniRule"/>
</dbReference>
<evidence type="ECO:0000256" key="2">
    <source>
        <dbReference type="ARBA" id="ARBA00022705"/>
    </source>
</evidence>
<evidence type="ECO:0000256" key="8">
    <source>
        <dbReference type="ARBA" id="ARBA00022840"/>
    </source>
</evidence>
<feature type="binding site" evidence="12">
    <location>
        <position position="435"/>
    </location>
    <ligand>
        <name>Zn(2+)</name>
        <dbReference type="ChEBI" id="CHEBI:29105"/>
        <label>1</label>
    </ligand>
</feature>
<dbReference type="GO" id="GO:0006269">
    <property type="term" value="P:DNA replication, synthesis of primer"/>
    <property type="evidence" value="ECO:0007669"/>
    <property type="project" value="UniProtKB-KW"/>
</dbReference>
<keyword evidence="9 12" id="KW-0238">DNA-binding</keyword>
<dbReference type="GO" id="GO:1990077">
    <property type="term" value="C:primosome complex"/>
    <property type="evidence" value="ECO:0007669"/>
    <property type="project" value="UniProtKB-UniRule"/>
</dbReference>
<accession>A0A451EQJ8</accession>
<dbReference type="GO" id="GO:0006270">
    <property type="term" value="P:DNA replication initiation"/>
    <property type="evidence" value="ECO:0007669"/>
    <property type="project" value="TreeGrafter"/>
</dbReference>
<dbReference type="InterPro" id="IPR040498">
    <property type="entry name" value="PriA_CRR"/>
</dbReference>
<evidence type="ECO:0000256" key="10">
    <source>
        <dbReference type="ARBA" id="ARBA00023235"/>
    </source>
</evidence>
<evidence type="ECO:0000256" key="12">
    <source>
        <dbReference type="HAMAP-Rule" id="MF_00983"/>
    </source>
</evidence>
<feature type="binding site" evidence="12">
    <location>
        <position position="444"/>
    </location>
    <ligand>
        <name>Zn(2+)</name>
        <dbReference type="ChEBI" id="CHEBI:29105"/>
        <label>2</label>
    </ligand>
</feature>
<protein>
    <recommendedName>
        <fullName evidence="12">Replication restart protein PriA</fullName>
    </recommendedName>
    <alternativeName>
        <fullName evidence="12">ATP-dependent DNA helicase PriA</fullName>
        <ecNumber evidence="12">5.6.2.4</ecNumber>
    </alternativeName>
    <alternativeName>
        <fullName evidence="12">DNA 3'-5' helicase PriA</fullName>
    </alternativeName>
</protein>
<dbReference type="InterPro" id="IPR041222">
    <property type="entry name" value="PriA_3primeBD"/>
</dbReference>
<dbReference type="SMART" id="SM00487">
    <property type="entry name" value="DEXDc"/>
    <property type="match status" value="1"/>
</dbReference>
<dbReference type="SMART" id="SM00490">
    <property type="entry name" value="HELICc"/>
    <property type="match status" value="1"/>
</dbReference>
<evidence type="ECO:0000256" key="9">
    <source>
        <dbReference type="ARBA" id="ARBA00023125"/>
    </source>
</evidence>
<dbReference type="GO" id="GO:0003677">
    <property type="term" value="F:DNA binding"/>
    <property type="evidence" value="ECO:0007669"/>
    <property type="project" value="UniProtKB-UniRule"/>
</dbReference>
<dbReference type="EMBL" id="CP029822">
    <property type="protein sequence ID" value="AZS52119.1"/>
    <property type="molecule type" value="Genomic_DNA"/>
</dbReference>
<feature type="binding site" evidence="12">
    <location>
        <position position="465"/>
    </location>
    <ligand>
        <name>Zn(2+)</name>
        <dbReference type="ChEBI" id="CHEBI:29105"/>
        <label>2</label>
    </ligand>
</feature>
<dbReference type="InterPro" id="IPR041236">
    <property type="entry name" value="PriA_C"/>
</dbReference>
<feature type="binding site" evidence="12">
    <location>
        <position position="447"/>
    </location>
    <ligand>
        <name>Zn(2+)</name>
        <dbReference type="ChEBI" id="CHEBI:29105"/>
        <label>2</label>
    </ligand>
</feature>
<dbReference type="HAMAP" id="MF_00983">
    <property type="entry name" value="PriA"/>
    <property type="match status" value="1"/>
</dbReference>
<feature type="binding site" evidence="12">
    <location>
        <position position="462"/>
    </location>
    <ligand>
        <name>Zn(2+)</name>
        <dbReference type="ChEBI" id="CHEBI:29105"/>
        <label>2</label>
    </ligand>
</feature>
<comment type="cofactor">
    <cofactor evidence="12">
        <name>Zn(2+)</name>
        <dbReference type="ChEBI" id="CHEBI:29105"/>
    </cofactor>
    <text evidence="12">Binds 2 zinc ions per subunit.</text>
</comment>
<dbReference type="GO" id="GO:0016887">
    <property type="term" value="F:ATP hydrolysis activity"/>
    <property type="evidence" value="ECO:0007669"/>
    <property type="project" value="RHEA"/>
</dbReference>
<dbReference type="Pfam" id="PF18074">
    <property type="entry name" value="PriA_C"/>
    <property type="match status" value="1"/>
</dbReference>
<dbReference type="GO" id="GO:0008270">
    <property type="term" value="F:zinc ion binding"/>
    <property type="evidence" value="ECO:0007669"/>
    <property type="project" value="UniProtKB-UniRule"/>
</dbReference>
<evidence type="ECO:0000256" key="1">
    <source>
        <dbReference type="ARBA" id="ARBA00022515"/>
    </source>
</evidence>
<keyword evidence="10 12" id="KW-0413">Isomerase</keyword>
<dbReference type="Pfam" id="PF00271">
    <property type="entry name" value="Helicase_C"/>
    <property type="match status" value="1"/>
</dbReference>
<keyword evidence="16" id="KW-1185">Reference proteome</keyword>
<comment type="subunit">
    <text evidence="12">Component of the replication restart primosome.</text>
</comment>
<dbReference type="FunFam" id="3.40.1440.60:FF:000001">
    <property type="entry name" value="Primosomal protein N"/>
    <property type="match status" value="1"/>
</dbReference>
<evidence type="ECO:0000256" key="6">
    <source>
        <dbReference type="ARBA" id="ARBA00022806"/>
    </source>
</evidence>
<evidence type="ECO:0000313" key="15">
    <source>
        <dbReference type="EMBL" id="AZS52119.1"/>
    </source>
</evidence>
<keyword evidence="6 12" id="KW-0347">Helicase</keyword>
<dbReference type="NCBIfam" id="NF004065">
    <property type="entry name" value="PRK05580.1-1"/>
    <property type="match status" value="1"/>
</dbReference>
<dbReference type="GO" id="GO:0043138">
    <property type="term" value="F:3'-5' DNA helicase activity"/>
    <property type="evidence" value="ECO:0007669"/>
    <property type="project" value="UniProtKB-EC"/>
</dbReference>
<comment type="function">
    <text evidence="12">Initiates the restart of stalled replication forks, which reloads the replicative helicase on sites other than the origin of replication. Recognizes and binds to abandoned replication forks and remodels them to uncover a helicase loading site. Promotes assembly of the primosome at these replication forks.</text>
</comment>
<dbReference type="PROSITE" id="PS51192">
    <property type="entry name" value="HELICASE_ATP_BIND_1"/>
    <property type="match status" value="1"/>
</dbReference>
<proteinExistence type="inferred from homology"/>
<dbReference type="SUPFAM" id="SSF52540">
    <property type="entry name" value="P-loop containing nucleoside triphosphate hydrolases"/>
    <property type="match status" value="1"/>
</dbReference>
<keyword evidence="8 12" id="KW-0067">ATP-binding</keyword>
<evidence type="ECO:0000256" key="3">
    <source>
        <dbReference type="ARBA" id="ARBA00022723"/>
    </source>
</evidence>
<dbReference type="InterPro" id="IPR001650">
    <property type="entry name" value="Helicase_C-like"/>
</dbReference>
<dbReference type="KEGG" id="emo:DM558_00040"/>
<keyword evidence="7 12" id="KW-0862">Zinc</keyword>
<evidence type="ECO:0000259" key="14">
    <source>
        <dbReference type="PROSITE" id="PS51194"/>
    </source>
</evidence>
<comment type="catalytic activity">
    <reaction evidence="12">
        <text>Couples ATP hydrolysis with the unwinding of duplex DNA by translocating in the 3'-5' direction.</text>
        <dbReference type="EC" id="5.6.2.4"/>
    </reaction>
</comment>
<dbReference type="Pfam" id="PF18319">
    <property type="entry name" value="Zn_ribbon_PriA"/>
    <property type="match status" value="1"/>
</dbReference>
<dbReference type="PANTHER" id="PTHR30580">
    <property type="entry name" value="PRIMOSOMAL PROTEIN N"/>
    <property type="match status" value="1"/>
</dbReference>
<evidence type="ECO:0000256" key="4">
    <source>
        <dbReference type="ARBA" id="ARBA00022741"/>
    </source>
</evidence>
<evidence type="ECO:0000313" key="16">
    <source>
        <dbReference type="Proteomes" id="UP000273143"/>
    </source>
</evidence>
<dbReference type="Pfam" id="PF00270">
    <property type="entry name" value="DEAD"/>
    <property type="match status" value="1"/>
</dbReference>
<feature type="binding site" evidence="12">
    <location>
        <position position="475"/>
    </location>
    <ligand>
        <name>Zn(2+)</name>
        <dbReference type="ChEBI" id="CHEBI:29105"/>
        <label>1</label>
    </ligand>
</feature>
<feature type="binding site" evidence="12">
    <location>
        <position position="438"/>
    </location>
    <ligand>
        <name>Zn(2+)</name>
        <dbReference type="ChEBI" id="CHEBI:29105"/>
        <label>1</label>
    </ligand>
</feature>
<dbReference type="Gene3D" id="3.40.1440.60">
    <property type="entry name" value="PriA, 3(prime) DNA-binding domain"/>
    <property type="match status" value="1"/>
</dbReference>
<dbReference type="Gene3D" id="3.40.50.300">
    <property type="entry name" value="P-loop containing nucleotide triphosphate hydrolases"/>
    <property type="match status" value="2"/>
</dbReference>
<dbReference type="NCBIfam" id="NF004067">
    <property type="entry name" value="PRK05580.1-4"/>
    <property type="match status" value="1"/>
</dbReference>
<comment type="catalytic activity">
    <reaction evidence="11 12">
        <text>ATP + H2O = ADP + phosphate + H(+)</text>
        <dbReference type="Rhea" id="RHEA:13065"/>
        <dbReference type="ChEBI" id="CHEBI:15377"/>
        <dbReference type="ChEBI" id="CHEBI:15378"/>
        <dbReference type="ChEBI" id="CHEBI:30616"/>
        <dbReference type="ChEBI" id="CHEBI:43474"/>
        <dbReference type="ChEBI" id="CHEBI:456216"/>
        <dbReference type="EC" id="5.6.2.4"/>
    </reaction>
</comment>
<evidence type="ECO:0000256" key="7">
    <source>
        <dbReference type="ARBA" id="ARBA00022833"/>
    </source>
</evidence>
<dbReference type="InterPro" id="IPR027417">
    <property type="entry name" value="P-loop_NTPase"/>
</dbReference>
<dbReference type="Pfam" id="PF17764">
    <property type="entry name" value="PriA_3primeBD"/>
    <property type="match status" value="1"/>
</dbReference>
<keyword evidence="5 12" id="KW-0378">Hydrolase</keyword>
<keyword evidence="1 12" id="KW-0639">Primosome</keyword>
<dbReference type="PROSITE" id="PS51194">
    <property type="entry name" value="HELICASE_CTER"/>
    <property type="match status" value="1"/>
</dbReference>
<dbReference type="InterPro" id="IPR042115">
    <property type="entry name" value="PriA_3primeBD_sf"/>
</dbReference>